<evidence type="ECO:0000313" key="2">
    <source>
        <dbReference type="Proteomes" id="UP000242444"/>
    </source>
</evidence>
<comment type="caution">
    <text evidence="1">The sequence shown here is derived from an EMBL/GenBank/DDBJ whole genome shotgun (WGS) entry which is preliminary data.</text>
</comment>
<keyword evidence="2" id="KW-1185">Reference proteome</keyword>
<evidence type="ECO:0000313" key="1">
    <source>
        <dbReference type="EMBL" id="OZM73444.1"/>
    </source>
</evidence>
<proteinExistence type="predicted"/>
<dbReference type="AlphaFoldDB" id="A0A263D4M1"/>
<evidence type="ECO:0008006" key="3">
    <source>
        <dbReference type="Google" id="ProtNLM"/>
    </source>
</evidence>
<name>A0A263D4M1_9PSEU</name>
<sequence length="437" mass="48868">MLAFVRAIQLLLYREHGTTFTMRVVTNRHAGMPYAVMANVDRSYRALRLYDDPQCHMLLVDGNEINTFDVDRPQSPAVVELNRTDILMAGHRTFGDGRPTFCNACNLSVVNSFGLAAAYEGGVDMIVTGDSPQEQRSYYMWILRLAHKLGTKIPRRDERSEGFGGFLSVINDIGLSYFTEIHGKDAHDEIDKRAVTTDVPGRLGFFTIYSDTAYASGDHWDLLTNYLGFVFDDLAFNFTESDCANPALMAHLRALRCERLYGQEYAEGLAEYVRFAISLMRSKEIPERLIEVMRRRYEGPDAPDLMRAAMDEYAMDTFGLTEPQLVSMVYSPFAAGGAGLAAYIESEHPDLADRVPEIRAVLENGDDDRLSGRLYDMTGLSLEQLRTLHRSSLRPKSGSTDGGGMLDVILDGDPHKRTVLTKQDQASEAVPELISGR</sequence>
<dbReference type="EMBL" id="NKYE01000005">
    <property type="protein sequence ID" value="OZM73444.1"/>
    <property type="molecule type" value="Genomic_DNA"/>
</dbReference>
<dbReference type="Proteomes" id="UP000242444">
    <property type="component" value="Unassembled WGS sequence"/>
</dbReference>
<protein>
    <recommendedName>
        <fullName evidence="3">PqqD family protein</fullName>
    </recommendedName>
</protein>
<dbReference type="InParanoid" id="A0A263D4M1"/>
<dbReference type="OrthoDB" id="7028673at2"/>
<reference evidence="1 2" key="1">
    <citation type="submission" date="2017-07" db="EMBL/GenBank/DDBJ databases">
        <title>Amycolatopsis antarcticus sp. nov., isolated from the surface of an Antarcticus brown macroalga.</title>
        <authorList>
            <person name="Wang J."/>
            <person name="Leiva S."/>
            <person name="Huang J."/>
            <person name="Huang Y."/>
        </authorList>
    </citation>
    <scope>NUCLEOTIDE SEQUENCE [LARGE SCALE GENOMIC DNA]</scope>
    <source>
        <strain evidence="1 2">AU-G6</strain>
    </source>
</reference>
<gene>
    <name evidence="1" type="ORF">CFN78_10570</name>
</gene>
<organism evidence="1 2">
    <name type="scientific">Amycolatopsis antarctica</name>
    <dbReference type="NCBI Taxonomy" id="1854586"/>
    <lineage>
        <taxon>Bacteria</taxon>
        <taxon>Bacillati</taxon>
        <taxon>Actinomycetota</taxon>
        <taxon>Actinomycetes</taxon>
        <taxon>Pseudonocardiales</taxon>
        <taxon>Pseudonocardiaceae</taxon>
        <taxon>Amycolatopsis</taxon>
    </lineage>
</organism>
<accession>A0A263D4M1</accession>